<dbReference type="InterPro" id="IPR032563">
    <property type="entry name" value="DAMP1_SANT-like"/>
</dbReference>
<sequence>MTSSDVRDVLNLGDGVSGLRPSKKQKIAAPRPNLKGLAREVHNLGGDNPIAIVPEVTHFKKRRFASRKPAARWEMRSFKNSARSDSDFTLRHWRRKDEKQDGSDVSPEQTSQGEQPQLSRDGTEDSAFAKYNVQVSVPQYSEGQYQQSLQHNDWTKEETDYLLELARDFDLRWPLIWDRYEWNPPATNGEADADGDESKAIVPATRPRSLEDLKARYYEVASKMMAAQKPVQYMTQPEFSLHELMAHFNPQQEKLRKEFALNALTRSREEAREEESLLLEIKRILARTDTDINAFKSSAGLQNLLQNLMTADKSKKRKSLMPGDGTSPSGTAPPQTAAAASTAATAAAAAQEAGRRESTAASTGPRDSTGPAATPTASNNKKGQPQQQQERRKLSTQEELLYGVTHHDRLGSGPTFRTERINKLFSHKSNQQQNRITNVLNELDVPNKLAMPTAATTHQYEQLLAAVNSLLDARKVSDKLDAEIKVEQAKKAEREKAMAPPESDSTVEKDKADQDTGTGNNSEAGAAAGATTGKADGDATSALGDANKDASEIAAPTIEASDASSKETELLNEIDKNGRPGSSGAAHKRSASVLSSVSDKSNKRQKK</sequence>
<name>N1RGY0_FUSC4</name>
<feature type="compositionally biased region" description="Basic and acidic residues" evidence="8">
    <location>
        <begin position="89"/>
        <end position="102"/>
    </location>
</feature>
<dbReference type="EMBL" id="KB726993">
    <property type="protein sequence ID" value="EMT63647.1"/>
    <property type="molecule type" value="Genomic_DNA"/>
</dbReference>
<dbReference type="OrthoDB" id="19740at2759"/>
<dbReference type="InterPro" id="IPR027109">
    <property type="entry name" value="Swc4/Dmap1"/>
</dbReference>
<feature type="compositionally biased region" description="Polar residues" evidence="8">
    <location>
        <begin position="106"/>
        <end position="120"/>
    </location>
</feature>
<dbReference type="GO" id="GO:0003714">
    <property type="term" value="F:transcription corepressor activity"/>
    <property type="evidence" value="ECO:0007669"/>
    <property type="project" value="TreeGrafter"/>
</dbReference>
<dbReference type="Gene3D" id="1.10.10.60">
    <property type="entry name" value="Homeodomain-like"/>
    <property type="match status" value="1"/>
</dbReference>
<keyword evidence="5" id="KW-0805">Transcription regulation</keyword>
<comment type="similarity">
    <text evidence="2">Belongs to the SWC4 family.</text>
</comment>
<keyword evidence="6" id="KW-0804">Transcription</keyword>
<protein>
    <recommendedName>
        <fullName evidence="3">SWR1-complex protein 4</fullName>
    </recommendedName>
</protein>
<dbReference type="Pfam" id="PF16282">
    <property type="entry name" value="SANT_DAMP1_like"/>
    <property type="match status" value="1"/>
</dbReference>
<feature type="compositionally biased region" description="Low complexity" evidence="8">
    <location>
        <begin position="516"/>
        <end position="542"/>
    </location>
</feature>
<evidence type="ECO:0000256" key="1">
    <source>
        <dbReference type="ARBA" id="ARBA00004123"/>
    </source>
</evidence>
<feature type="region of interest" description="Disordered" evidence="8">
    <location>
        <begin position="313"/>
        <end position="394"/>
    </location>
</feature>
<dbReference type="HOGENOM" id="CLU_018539_3_1_1"/>
<dbReference type="Proteomes" id="UP000016929">
    <property type="component" value="Unassembled WGS sequence"/>
</dbReference>
<evidence type="ECO:0000259" key="9">
    <source>
        <dbReference type="Pfam" id="PF16282"/>
    </source>
</evidence>
<feature type="region of interest" description="Disordered" evidence="8">
    <location>
        <begin position="489"/>
        <end position="607"/>
    </location>
</feature>
<dbReference type="STRING" id="1229665.N1RGY0"/>
<evidence type="ECO:0000313" key="10">
    <source>
        <dbReference type="EMBL" id="EMT63647.1"/>
    </source>
</evidence>
<keyword evidence="7" id="KW-0539">Nucleus</keyword>
<dbReference type="PANTHER" id="PTHR12855">
    <property type="entry name" value="DNA METHYLTRANSFERASE 1-ASSOCIATED PROTEIN 1 FAMILY MEMBER"/>
    <property type="match status" value="1"/>
</dbReference>
<evidence type="ECO:0000313" key="11">
    <source>
        <dbReference type="Proteomes" id="UP000016929"/>
    </source>
</evidence>
<evidence type="ECO:0000256" key="5">
    <source>
        <dbReference type="ARBA" id="ARBA00023015"/>
    </source>
</evidence>
<reference evidence="11" key="1">
    <citation type="submission" date="2012-09" db="EMBL/GenBank/DDBJ databases">
        <title>Genome sequencing and comparative transcriptomics of race 1 and race 4 of banana pathogen: Fusarium oxysporum f. sp. cubense.</title>
        <authorList>
            <person name="Fang X."/>
            <person name="Huang J."/>
        </authorList>
    </citation>
    <scope>NUCLEOTIDE SEQUENCE [LARGE SCALE GENOMIC DNA]</scope>
    <source>
        <strain evidence="11">race 4</strain>
    </source>
</reference>
<organism evidence="10 11">
    <name type="scientific">Fusarium oxysporum f. sp. cubense (strain race 4)</name>
    <name type="common">Panama disease fungus</name>
    <dbReference type="NCBI Taxonomy" id="2502994"/>
    <lineage>
        <taxon>Eukaryota</taxon>
        <taxon>Fungi</taxon>
        <taxon>Dikarya</taxon>
        <taxon>Ascomycota</taxon>
        <taxon>Pezizomycotina</taxon>
        <taxon>Sordariomycetes</taxon>
        <taxon>Hypocreomycetidae</taxon>
        <taxon>Hypocreales</taxon>
        <taxon>Nectriaceae</taxon>
        <taxon>Fusarium</taxon>
        <taxon>Fusarium oxysporum species complex</taxon>
    </lineage>
</organism>
<dbReference type="GO" id="GO:0035267">
    <property type="term" value="C:NuA4 histone acetyltransferase complex"/>
    <property type="evidence" value="ECO:0007669"/>
    <property type="project" value="InterPro"/>
</dbReference>
<gene>
    <name evidence="10" type="ORF">FOC4_g10013889</name>
</gene>
<evidence type="ECO:0000256" key="8">
    <source>
        <dbReference type="SAM" id="MobiDB-lite"/>
    </source>
</evidence>
<feature type="region of interest" description="Disordered" evidence="8">
    <location>
        <begin position="89"/>
        <end position="123"/>
    </location>
</feature>
<comment type="subcellular location">
    <subcellularLocation>
        <location evidence="1">Nucleus</location>
    </subcellularLocation>
</comment>
<evidence type="ECO:0000256" key="4">
    <source>
        <dbReference type="ARBA" id="ARBA00022853"/>
    </source>
</evidence>
<evidence type="ECO:0000256" key="2">
    <source>
        <dbReference type="ARBA" id="ARBA00006918"/>
    </source>
</evidence>
<evidence type="ECO:0000256" key="6">
    <source>
        <dbReference type="ARBA" id="ARBA00023163"/>
    </source>
</evidence>
<keyword evidence="4" id="KW-0156">Chromatin regulator</keyword>
<feature type="domain" description="DAMP1 SANT/Myb-like" evidence="9">
    <location>
        <begin position="127"/>
        <end position="225"/>
    </location>
</feature>
<evidence type="ECO:0000256" key="7">
    <source>
        <dbReference type="ARBA" id="ARBA00023242"/>
    </source>
</evidence>
<dbReference type="GO" id="GO:0006281">
    <property type="term" value="P:DNA repair"/>
    <property type="evidence" value="ECO:0007669"/>
    <property type="project" value="InterPro"/>
</dbReference>
<feature type="compositionally biased region" description="Low complexity" evidence="8">
    <location>
        <begin position="325"/>
        <end position="352"/>
    </location>
</feature>
<reference evidence="11" key="2">
    <citation type="journal article" date="2014" name="PLoS ONE">
        <title>Genome and Transcriptome Analysis of the Fungal Pathogen Fusarium oxysporum f. sp. cubense Causing Banana Vascular Wilt Disease.</title>
        <authorList>
            <person name="Guo L."/>
            <person name="Han L."/>
            <person name="Yang L."/>
            <person name="Zeng H."/>
            <person name="Fan D."/>
            <person name="Zhu Y."/>
            <person name="Feng Y."/>
            <person name="Wang G."/>
            <person name="Peng C."/>
            <person name="Jiang X."/>
            <person name="Zhou D."/>
            <person name="Ni P."/>
            <person name="Liang C."/>
            <person name="Liu L."/>
            <person name="Wang J."/>
            <person name="Mao C."/>
            <person name="Fang X."/>
            <person name="Peng M."/>
            <person name="Huang J."/>
        </authorList>
    </citation>
    <scope>NUCLEOTIDE SEQUENCE [LARGE SCALE GENOMIC DNA]</scope>
    <source>
        <strain evidence="11">race 4</strain>
    </source>
</reference>
<accession>N1RGY0</accession>
<dbReference type="AlphaFoldDB" id="N1RGY0"/>
<feature type="compositionally biased region" description="Basic and acidic residues" evidence="8">
    <location>
        <begin position="564"/>
        <end position="578"/>
    </location>
</feature>
<dbReference type="GO" id="GO:0000812">
    <property type="term" value="C:Swr1 complex"/>
    <property type="evidence" value="ECO:0007669"/>
    <property type="project" value="TreeGrafter"/>
</dbReference>
<dbReference type="GO" id="GO:0006338">
    <property type="term" value="P:chromatin remodeling"/>
    <property type="evidence" value="ECO:0007669"/>
    <property type="project" value="InterPro"/>
</dbReference>
<dbReference type="PANTHER" id="PTHR12855:SF10">
    <property type="entry name" value="DNA METHYLTRANSFERASE 1-ASSOCIATED PROTEIN 1"/>
    <property type="match status" value="1"/>
</dbReference>
<feature type="region of interest" description="Disordered" evidence="8">
    <location>
        <begin position="1"/>
        <end position="33"/>
    </location>
</feature>
<keyword evidence="11" id="KW-1185">Reference proteome</keyword>
<proteinExistence type="inferred from homology"/>
<dbReference type="GO" id="GO:0000122">
    <property type="term" value="P:negative regulation of transcription by RNA polymerase II"/>
    <property type="evidence" value="ECO:0007669"/>
    <property type="project" value="TreeGrafter"/>
</dbReference>
<feature type="compositionally biased region" description="Polar residues" evidence="8">
    <location>
        <begin position="375"/>
        <end position="388"/>
    </location>
</feature>
<evidence type="ECO:0000256" key="3">
    <source>
        <dbReference type="ARBA" id="ARBA00019132"/>
    </source>
</evidence>